<dbReference type="Gene3D" id="3.60.10.10">
    <property type="entry name" value="Endonuclease/exonuclease/phosphatase"/>
    <property type="match status" value="1"/>
</dbReference>
<name>A0A2N5Y2F5_9GAMM</name>
<dbReference type="SUPFAM" id="SSF56219">
    <property type="entry name" value="DNase I-like"/>
    <property type="match status" value="1"/>
</dbReference>
<evidence type="ECO:0000313" key="3">
    <source>
        <dbReference type="EMBL" id="PLW82580.1"/>
    </source>
</evidence>
<dbReference type="GO" id="GO:0016020">
    <property type="term" value="C:membrane"/>
    <property type="evidence" value="ECO:0007669"/>
    <property type="project" value="GOC"/>
</dbReference>
<dbReference type="GO" id="GO:0006506">
    <property type="term" value="P:GPI anchor biosynthetic process"/>
    <property type="evidence" value="ECO:0007669"/>
    <property type="project" value="TreeGrafter"/>
</dbReference>
<accession>A0A2N5Y2F5</accession>
<evidence type="ECO:0000313" key="4">
    <source>
        <dbReference type="Proteomes" id="UP000234845"/>
    </source>
</evidence>
<evidence type="ECO:0000256" key="1">
    <source>
        <dbReference type="SAM" id="MobiDB-lite"/>
    </source>
</evidence>
<proteinExistence type="predicted"/>
<keyword evidence="3" id="KW-0540">Nuclease</keyword>
<evidence type="ECO:0000259" key="2">
    <source>
        <dbReference type="Pfam" id="PF03372"/>
    </source>
</evidence>
<dbReference type="InterPro" id="IPR051916">
    <property type="entry name" value="GPI-anchor_lipid_remodeler"/>
</dbReference>
<dbReference type="Pfam" id="PF03372">
    <property type="entry name" value="Exo_endo_phos"/>
    <property type="match status" value="1"/>
</dbReference>
<dbReference type="AlphaFoldDB" id="A0A2N5Y2F5"/>
<keyword evidence="3" id="KW-0378">Hydrolase</keyword>
<comment type="caution">
    <text evidence="3">The sequence shown here is derived from an EMBL/GenBank/DDBJ whole genome shotgun (WGS) entry which is preliminary data.</text>
</comment>
<dbReference type="EMBL" id="PKLZ01000007">
    <property type="protein sequence ID" value="PLW82580.1"/>
    <property type="molecule type" value="Genomic_DNA"/>
</dbReference>
<keyword evidence="3" id="KW-0255">Endonuclease</keyword>
<dbReference type="OrthoDB" id="9793162at2"/>
<organism evidence="3 4">
    <name type="scientific">Kineobactrum sediminis</name>
    <dbReference type="NCBI Taxonomy" id="1905677"/>
    <lineage>
        <taxon>Bacteria</taxon>
        <taxon>Pseudomonadati</taxon>
        <taxon>Pseudomonadota</taxon>
        <taxon>Gammaproteobacteria</taxon>
        <taxon>Cellvibrionales</taxon>
        <taxon>Halieaceae</taxon>
        <taxon>Kineobactrum</taxon>
    </lineage>
</organism>
<keyword evidence="4" id="KW-1185">Reference proteome</keyword>
<dbReference type="InterPro" id="IPR005135">
    <property type="entry name" value="Endo/exonuclease/phosphatase"/>
</dbReference>
<dbReference type="Proteomes" id="UP000234845">
    <property type="component" value="Unassembled WGS sequence"/>
</dbReference>
<dbReference type="PANTHER" id="PTHR14859">
    <property type="entry name" value="CALCOFLUOR WHITE HYPERSENSITIVE PROTEIN PRECURSOR"/>
    <property type="match status" value="1"/>
</dbReference>
<feature type="region of interest" description="Disordered" evidence="1">
    <location>
        <begin position="1"/>
        <end position="21"/>
    </location>
</feature>
<sequence length="257" mass="28891">MQDKNIRKPVNPAAGKAPPSASELTVATYNIHACIGNDQRFDPERTVSVLLELDADVIALQEVEHHNMDGHDMLDYLANETGLTAIAGPTLLRATRRYGNALLTRLPVSLVNRIDLSSGGREPRGALEVMLDWDGGTLQLVATHLGLMPWERRLQVQQLISLFEPEIADTAVLMGDLNEWFLWGRPLRWLHAHFQAIPIRATWPAKRPVFALDRIWVDPRAQLESLEVHTSPLARMASDHLPLKGYLRRSDHRNHGP</sequence>
<reference evidence="4" key="1">
    <citation type="submission" date="2017-11" db="EMBL/GenBank/DDBJ databases">
        <title>The draft genome sequence of Chromatocurvus sp. F02.</title>
        <authorList>
            <person name="Du Z.-J."/>
            <person name="Chang Y.-Q."/>
        </authorList>
    </citation>
    <scope>NUCLEOTIDE SEQUENCE [LARGE SCALE GENOMIC DNA]</scope>
    <source>
        <strain evidence="4">F02</strain>
    </source>
</reference>
<dbReference type="GO" id="GO:0004519">
    <property type="term" value="F:endonuclease activity"/>
    <property type="evidence" value="ECO:0007669"/>
    <property type="project" value="UniProtKB-KW"/>
</dbReference>
<protein>
    <submittedName>
        <fullName evidence="3">Endonuclease</fullName>
    </submittedName>
</protein>
<gene>
    <name evidence="3" type="ORF">CWI75_08320</name>
</gene>
<feature type="domain" description="Endonuclease/exonuclease/phosphatase" evidence="2">
    <location>
        <begin position="27"/>
        <end position="240"/>
    </location>
</feature>
<dbReference type="RefSeq" id="WP_101521048.1">
    <property type="nucleotide sequence ID" value="NZ_PKLZ01000007.1"/>
</dbReference>
<dbReference type="PANTHER" id="PTHR14859:SF15">
    <property type="entry name" value="ENDONUCLEASE_EXONUCLEASE_PHOSPHATASE DOMAIN-CONTAINING PROTEIN"/>
    <property type="match status" value="1"/>
</dbReference>
<dbReference type="InterPro" id="IPR036691">
    <property type="entry name" value="Endo/exonu/phosph_ase_sf"/>
</dbReference>